<dbReference type="EMBL" id="QWIL01000056">
    <property type="protein sequence ID" value="RMY24980.1"/>
    <property type="molecule type" value="Genomic_DNA"/>
</dbReference>
<feature type="signal peptide" evidence="2">
    <location>
        <begin position="1"/>
        <end position="17"/>
    </location>
</feature>
<evidence type="ECO:0000313" key="3">
    <source>
        <dbReference type="EMBL" id="RMY24980.1"/>
    </source>
</evidence>
<protein>
    <submittedName>
        <fullName evidence="3">Uncharacterized protein</fullName>
    </submittedName>
</protein>
<evidence type="ECO:0000313" key="4">
    <source>
        <dbReference type="EMBL" id="RMY40515.1"/>
    </source>
</evidence>
<dbReference type="OrthoDB" id="3682664at2759"/>
<keyword evidence="2" id="KW-0732">Signal</keyword>
<name>A0A3M7ACH5_HORWE</name>
<dbReference type="PANTHER" id="PTHR36195:SF4">
    <property type="entry name" value="DOMAIN PROTEIN, PUTATIVE (AFU_ORTHOLOGUE AFUA_5G01990)-RELATED"/>
    <property type="match status" value="1"/>
</dbReference>
<evidence type="ECO:0000313" key="5">
    <source>
        <dbReference type="Proteomes" id="UP000271337"/>
    </source>
</evidence>
<accession>A0A3M7ACH5</accession>
<dbReference type="EMBL" id="QWIM01000065">
    <property type="protein sequence ID" value="RMY40515.1"/>
    <property type="molecule type" value="Genomic_DNA"/>
</dbReference>
<dbReference type="PANTHER" id="PTHR36195">
    <property type="entry name" value="DOMAIN PROTEIN, PUTATIVE (AFU_ORTHOLOGUE AFUA_5G01990)-RELATED-RELATED"/>
    <property type="match status" value="1"/>
</dbReference>
<dbReference type="SUPFAM" id="SSF49870">
    <property type="entry name" value="Osmotin, thaumatin-like protein"/>
    <property type="match status" value="1"/>
</dbReference>
<feature type="chain" id="PRO_5044595699" evidence="2">
    <location>
        <begin position="18"/>
        <end position="259"/>
    </location>
</feature>
<dbReference type="InterPro" id="IPR006771">
    <property type="entry name" value="CetA-like"/>
</dbReference>
<evidence type="ECO:0000256" key="2">
    <source>
        <dbReference type="SAM" id="SignalP"/>
    </source>
</evidence>
<dbReference type="AlphaFoldDB" id="A0A3M7ACH5"/>
<dbReference type="InterPro" id="IPR037176">
    <property type="entry name" value="Osmotin/thaumatin-like_sf"/>
</dbReference>
<sequence>MQLITATAALMAGSATAQSVGNAIIENMCSYNVELTVVPAQNGGYETTQHSLSSGGSWSTQWKELSTGAGWSLKLSKDQDLDHILQYEYTFQDDGTIWYDLSQVNGNPWDGDWMITANSESSTCSPKQQAYRYATDDAYGMQACPQDSDITVTLCSGEDQNDGAVASASSVAAETSQDAATGASTYATPTSTPAESSAFTSSTPTTFATMTSAPATSSDNQGGDTVTNVATAVETAVVTQTHYWDHGYHHGRRGAHNHA</sequence>
<proteinExistence type="predicted"/>
<comment type="caution">
    <text evidence="3">The sequence shown here is derived from an EMBL/GenBank/DDBJ whole genome shotgun (WGS) entry which is preliminary data.</text>
</comment>
<organism evidence="3 5">
    <name type="scientific">Hortaea werneckii</name>
    <name type="common">Black yeast</name>
    <name type="synonym">Cladosporium werneckii</name>
    <dbReference type="NCBI Taxonomy" id="91943"/>
    <lineage>
        <taxon>Eukaryota</taxon>
        <taxon>Fungi</taxon>
        <taxon>Dikarya</taxon>
        <taxon>Ascomycota</taxon>
        <taxon>Pezizomycotina</taxon>
        <taxon>Dothideomycetes</taxon>
        <taxon>Dothideomycetidae</taxon>
        <taxon>Mycosphaerellales</taxon>
        <taxon>Teratosphaeriaceae</taxon>
        <taxon>Hortaea</taxon>
    </lineage>
</organism>
<gene>
    <name evidence="4" type="ORF">D0866_01209</name>
    <name evidence="3" type="ORF">D0867_01023</name>
</gene>
<feature type="region of interest" description="Disordered" evidence="1">
    <location>
        <begin position="179"/>
        <end position="205"/>
    </location>
</feature>
<dbReference type="Pfam" id="PF04681">
    <property type="entry name" value="Bys1"/>
    <property type="match status" value="1"/>
</dbReference>
<evidence type="ECO:0000313" key="6">
    <source>
        <dbReference type="Proteomes" id="UP000276864"/>
    </source>
</evidence>
<evidence type="ECO:0000256" key="1">
    <source>
        <dbReference type="SAM" id="MobiDB-lite"/>
    </source>
</evidence>
<dbReference type="Proteomes" id="UP000271337">
    <property type="component" value="Unassembled WGS sequence"/>
</dbReference>
<reference evidence="5 6" key="1">
    <citation type="journal article" date="2018" name="BMC Genomics">
        <title>Genomic evidence for intraspecific hybridization in a clonal and extremely halotolerant yeast.</title>
        <authorList>
            <person name="Gostincar C."/>
            <person name="Stajich J.E."/>
            <person name="Zupancic J."/>
            <person name="Zalar P."/>
            <person name="Gunde-Cimerman N."/>
        </authorList>
    </citation>
    <scope>NUCLEOTIDE SEQUENCE [LARGE SCALE GENOMIC DNA]</scope>
    <source>
        <strain evidence="4 6">EXF-6651</strain>
        <strain evidence="3 5">EXF-6669</strain>
    </source>
</reference>
<dbReference type="Proteomes" id="UP000276864">
    <property type="component" value="Unassembled WGS sequence"/>
</dbReference>